<accession>A0A8C9HBY5</accession>
<dbReference type="PANTHER" id="PTHR24253">
    <property type="entry name" value="TRANSMEMBRANE PROTEASE SERINE"/>
    <property type="match status" value="1"/>
</dbReference>
<evidence type="ECO:0000256" key="2">
    <source>
        <dbReference type="ARBA" id="ARBA00022729"/>
    </source>
</evidence>
<name>A0A8C9HBY5_9PRIM</name>
<dbReference type="Proteomes" id="UP000694416">
    <property type="component" value="Unplaced"/>
</dbReference>
<keyword evidence="1 6" id="KW-0645">Protease</keyword>
<organism evidence="10 11">
    <name type="scientific">Piliocolobus tephrosceles</name>
    <name type="common">Ugandan red Colobus</name>
    <dbReference type="NCBI Taxonomy" id="591936"/>
    <lineage>
        <taxon>Eukaryota</taxon>
        <taxon>Metazoa</taxon>
        <taxon>Chordata</taxon>
        <taxon>Craniata</taxon>
        <taxon>Vertebrata</taxon>
        <taxon>Euteleostomi</taxon>
        <taxon>Mammalia</taxon>
        <taxon>Eutheria</taxon>
        <taxon>Euarchontoglires</taxon>
        <taxon>Primates</taxon>
        <taxon>Haplorrhini</taxon>
        <taxon>Catarrhini</taxon>
        <taxon>Cercopithecidae</taxon>
        <taxon>Colobinae</taxon>
        <taxon>Piliocolobus</taxon>
    </lineage>
</organism>
<dbReference type="InterPro" id="IPR033116">
    <property type="entry name" value="TRYPSIN_SER"/>
</dbReference>
<dbReference type="InterPro" id="IPR009003">
    <property type="entry name" value="Peptidase_S1_PA"/>
</dbReference>
<keyword evidence="11" id="KW-1185">Reference proteome</keyword>
<dbReference type="GO" id="GO:0004252">
    <property type="term" value="F:serine-type endopeptidase activity"/>
    <property type="evidence" value="ECO:0007669"/>
    <property type="project" value="InterPro"/>
</dbReference>
<proteinExistence type="predicted"/>
<feature type="domain" description="Peptidase S1" evidence="9">
    <location>
        <begin position="82"/>
        <end position="336"/>
    </location>
</feature>
<dbReference type="InterPro" id="IPR043504">
    <property type="entry name" value="Peptidase_S1_PA_chymotrypsin"/>
</dbReference>
<protein>
    <recommendedName>
        <fullName evidence="9">Peptidase S1 domain-containing protein</fullName>
    </recommendedName>
</protein>
<dbReference type="PROSITE" id="PS00134">
    <property type="entry name" value="TRYPSIN_HIS"/>
    <property type="match status" value="1"/>
</dbReference>
<evidence type="ECO:0000313" key="10">
    <source>
        <dbReference type="Ensembl" id="ENSPTEP00000015244.1"/>
    </source>
</evidence>
<evidence type="ECO:0000313" key="11">
    <source>
        <dbReference type="Proteomes" id="UP000694416"/>
    </source>
</evidence>
<feature type="chain" id="PRO_5044682421" description="Peptidase S1 domain-containing protein" evidence="8">
    <location>
        <begin position="28"/>
        <end position="336"/>
    </location>
</feature>
<dbReference type="FunFam" id="2.40.10.10:FF:000024">
    <property type="entry name" value="Serine protease 53"/>
    <property type="match status" value="1"/>
</dbReference>
<dbReference type="PANTHER" id="PTHR24253:SF159">
    <property type="entry name" value="SERINE PROTEASE 42"/>
    <property type="match status" value="1"/>
</dbReference>
<keyword evidence="2 8" id="KW-0732">Signal</keyword>
<evidence type="ECO:0000256" key="1">
    <source>
        <dbReference type="ARBA" id="ARBA00022670"/>
    </source>
</evidence>
<dbReference type="Ensembl" id="ENSPTET00000022706.1">
    <property type="protein sequence ID" value="ENSPTEP00000015186.1"/>
    <property type="gene ID" value="ENSPTEG00000016900.1"/>
</dbReference>
<dbReference type="PROSITE" id="PS50240">
    <property type="entry name" value="TRYPSIN_DOM"/>
    <property type="match status" value="1"/>
</dbReference>
<keyword evidence="5" id="KW-0325">Glycoprotein</keyword>
<dbReference type="CDD" id="cd00190">
    <property type="entry name" value="Tryp_SPc"/>
    <property type="match status" value="1"/>
</dbReference>
<evidence type="ECO:0000256" key="7">
    <source>
        <dbReference type="SAM" id="MobiDB-lite"/>
    </source>
</evidence>
<dbReference type="InterPro" id="IPR001314">
    <property type="entry name" value="Peptidase_S1A"/>
</dbReference>
<feature type="region of interest" description="Disordered" evidence="7">
    <location>
        <begin position="47"/>
        <end position="74"/>
    </location>
</feature>
<dbReference type="AlphaFoldDB" id="A0A8C9HBY5"/>
<evidence type="ECO:0000256" key="3">
    <source>
        <dbReference type="ARBA" id="ARBA00022801"/>
    </source>
</evidence>
<evidence type="ECO:0000256" key="6">
    <source>
        <dbReference type="RuleBase" id="RU363034"/>
    </source>
</evidence>
<evidence type="ECO:0000256" key="4">
    <source>
        <dbReference type="ARBA" id="ARBA00023157"/>
    </source>
</evidence>
<dbReference type="InterPro" id="IPR018114">
    <property type="entry name" value="TRYPSIN_HIS"/>
</dbReference>
<dbReference type="GO" id="GO:0006508">
    <property type="term" value="P:proteolysis"/>
    <property type="evidence" value="ECO:0007669"/>
    <property type="project" value="UniProtKB-KW"/>
</dbReference>
<dbReference type="Pfam" id="PF00089">
    <property type="entry name" value="Trypsin"/>
    <property type="match status" value="1"/>
</dbReference>
<dbReference type="SUPFAM" id="SSF50494">
    <property type="entry name" value="Trypsin-like serine proteases"/>
    <property type="match status" value="1"/>
</dbReference>
<dbReference type="PROSITE" id="PS00135">
    <property type="entry name" value="TRYPSIN_SER"/>
    <property type="match status" value="1"/>
</dbReference>
<dbReference type="Gene3D" id="2.40.10.10">
    <property type="entry name" value="Trypsin-like serine proteases"/>
    <property type="match status" value="2"/>
</dbReference>
<dbReference type="PRINTS" id="PR00722">
    <property type="entry name" value="CHYMOTRYPSIN"/>
</dbReference>
<feature type="signal peptide" evidence="8">
    <location>
        <begin position="1"/>
        <end position="27"/>
    </location>
</feature>
<evidence type="ECO:0000256" key="8">
    <source>
        <dbReference type="SAM" id="SignalP"/>
    </source>
</evidence>
<reference evidence="10" key="1">
    <citation type="submission" date="2025-05" db="UniProtKB">
        <authorList>
            <consortium name="Ensembl"/>
        </authorList>
    </citation>
    <scope>IDENTIFICATION</scope>
</reference>
<keyword evidence="3 6" id="KW-0378">Hydrolase</keyword>
<evidence type="ECO:0000259" key="9">
    <source>
        <dbReference type="PROSITE" id="PS50240"/>
    </source>
</evidence>
<dbReference type="SMART" id="SM00020">
    <property type="entry name" value="Tryp_SPc"/>
    <property type="match status" value="1"/>
</dbReference>
<dbReference type="Ensembl" id="ENSPTET00000022779.1">
    <property type="protein sequence ID" value="ENSPTEP00000015244.1"/>
    <property type="gene ID" value="ENSPTEG00000016945.1"/>
</dbReference>
<dbReference type="InterPro" id="IPR001254">
    <property type="entry name" value="Trypsin_dom"/>
</dbReference>
<evidence type="ECO:0000256" key="5">
    <source>
        <dbReference type="ARBA" id="ARBA00023180"/>
    </source>
</evidence>
<keyword evidence="4" id="KW-1015">Disulfide bond</keyword>
<keyword evidence="6" id="KW-0720">Serine protease</keyword>
<sequence length="336" mass="36633">MASQGGSSLGILAWLLLLQPWLDEARAGRAGGQGGVALFFHSTLPSGPGGQDPGASGWEPPPVGAPGSPAAGQSRGKRFARIIGGFQSPDRKWPWQVSLQTSNRHICGGSLIARRWVLTAAHCISGHLEYTVKLGDTNVHHRSKAALVVPVRDIVIHRYFTSFGIIENDIALALLDFPVNYSTHIQPVCLPEQAFMVQADTKCWVTGWGKVNETGETMKQDYSITELQEAELSIMLQEKCNKVFKEKMRIRNKMVKKGTICGYNDQGKDSCQGDSGGPLVCELNGTWFQVGIVSWGVGCKDGRETGPWKMPLTCALVTCLSHACTRAVLWMVGRRE</sequence>